<dbReference type="Proteomes" id="UP001596514">
    <property type="component" value="Unassembled WGS sequence"/>
</dbReference>
<proteinExistence type="predicted"/>
<dbReference type="Pfam" id="PF20062">
    <property type="entry name" value="DUF6461"/>
    <property type="match status" value="1"/>
</dbReference>
<dbReference type="InterPro" id="IPR045592">
    <property type="entry name" value="DUF6461"/>
</dbReference>
<accession>A0ABW2SQZ3</accession>
<comment type="caution">
    <text evidence="1">The sequence shown here is derived from an EMBL/GenBank/DDBJ whole genome shotgun (WGS) entry which is preliminary data.</text>
</comment>
<dbReference type="RefSeq" id="WP_343969515.1">
    <property type="nucleotide sequence ID" value="NZ_BAAAGK010000078.1"/>
</dbReference>
<name>A0ABW2SQZ3_9ACTN</name>
<keyword evidence="2" id="KW-1185">Reference proteome</keyword>
<reference evidence="2" key="1">
    <citation type="journal article" date="2019" name="Int. J. Syst. Evol. Microbiol.">
        <title>The Global Catalogue of Microorganisms (GCM) 10K type strain sequencing project: providing services to taxonomists for standard genome sequencing and annotation.</title>
        <authorList>
            <consortium name="The Broad Institute Genomics Platform"/>
            <consortium name="The Broad Institute Genome Sequencing Center for Infectious Disease"/>
            <person name="Wu L."/>
            <person name="Ma J."/>
        </authorList>
    </citation>
    <scope>NUCLEOTIDE SEQUENCE [LARGE SCALE GENOMIC DNA]</scope>
    <source>
        <strain evidence="2">JCM 10083</strain>
    </source>
</reference>
<gene>
    <name evidence="1" type="ORF">ACFQVD_01090</name>
</gene>
<evidence type="ECO:0000313" key="2">
    <source>
        <dbReference type="Proteomes" id="UP001596514"/>
    </source>
</evidence>
<protein>
    <submittedName>
        <fullName evidence="1">DUF6461 domain-containing protein</fullName>
    </submittedName>
</protein>
<dbReference type="EMBL" id="JBHTEE010000001">
    <property type="protein sequence ID" value="MFC7598694.1"/>
    <property type="molecule type" value="Genomic_DNA"/>
</dbReference>
<sequence length="338" mass="37142">MIIEEIKHYRKLLDIHFDLRSYTCVSWSRIPDVAEVASCFGNSAEPVGRWTLSEASEYRDRHDPSSAEEQDPIVLLGTRSGWTITVEPSGQETTATEVIRRLSAHGEAFCVFGGGSPEWQYSRDGGNPLRVKHISDDEPEIRTLEALMGDLPCRADSAGENWLEAAYALAERVTGMRLGDEWLTEPHEGYIIRRAPRKVLPENLRDHPVATDPEIAEIVADPHGHCRKTAELCARIAVEIAGLGSDVIHSVLAATLDSRLITAELRKQVQELALQSGRHDLPGTPSDQTAVLHALLGALDPNERQAAELASHWASRVGGGSPDQRARLAILKACAEYV</sequence>
<organism evidence="1 2">
    <name type="scientific">Streptosporangium amethystogenes subsp. fukuiense</name>
    <dbReference type="NCBI Taxonomy" id="698418"/>
    <lineage>
        <taxon>Bacteria</taxon>
        <taxon>Bacillati</taxon>
        <taxon>Actinomycetota</taxon>
        <taxon>Actinomycetes</taxon>
        <taxon>Streptosporangiales</taxon>
        <taxon>Streptosporangiaceae</taxon>
        <taxon>Streptosporangium</taxon>
    </lineage>
</organism>
<evidence type="ECO:0000313" key="1">
    <source>
        <dbReference type="EMBL" id="MFC7598694.1"/>
    </source>
</evidence>